<evidence type="ECO:0000256" key="4">
    <source>
        <dbReference type="ARBA" id="ARBA00022840"/>
    </source>
</evidence>
<dbReference type="PROSITE" id="PS50929">
    <property type="entry name" value="ABC_TM1F"/>
    <property type="match status" value="1"/>
</dbReference>
<dbReference type="Gene3D" id="1.20.1560.10">
    <property type="entry name" value="ABC transporter type 1, transmembrane domain"/>
    <property type="match status" value="1"/>
</dbReference>
<sequence length="620" mass="68903">MTRPDQTDAYQKGFDAQLVRRILHYVRPYLPLVIGGVLLALLISLASPLFALIQRHAIDAYLSPLAQGQATSRDALISGLTTTALAYMGLKVMEFALQYGFILTIGYLGQNVLRDIRADVFSKLQRLHLAYFDQNPVGRLITRVTSDVDAINQFITGGLVSLIQSTFIIVVYVVIMLTVNWRLALISFTVLPVLFLATRFFQTRLRDSFRVTRTQQAIVNSKLNENITGMLTVQLFARQKRSALDFNLSNRALLAANENSVKWFSLFMPVVAVLAQVAVALILYFAARQILGVDGVVAGAITVGTLFAFVQLSQQLFQPIQDLADVFNNLQAAMASSERIFGVLDTEEAIQDKPDAKTLPDFQGRVTFDKVWFAYDQDVTATTPDTDDRWILRGIDLDIQPGESVALVGATGAGKTSVTALVSRFYDVQRGAVKVDGVNVRDLQQHDLRKHVGVVLQDVFLFAGTIESNLTLNNPAIPHERVVEACRYVGVHDYILSLEHGYQTEVRERGATLSTGQKQLLAFARALIQNPDILLVLDEATANVDTETELRIQAALERVMRGRTSIIIAHRLSTIEHCDRIVVMRKGRIVEQGSHRQLLDKGGYYAKLHRLQYAQGDAAD</sequence>
<feature type="transmembrane region" description="Helical" evidence="7">
    <location>
        <begin position="181"/>
        <end position="201"/>
    </location>
</feature>
<evidence type="ECO:0000256" key="3">
    <source>
        <dbReference type="ARBA" id="ARBA00022741"/>
    </source>
</evidence>
<evidence type="ECO:0000256" key="1">
    <source>
        <dbReference type="ARBA" id="ARBA00004651"/>
    </source>
</evidence>
<evidence type="ECO:0000256" key="6">
    <source>
        <dbReference type="ARBA" id="ARBA00023136"/>
    </source>
</evidence>
<keyword evidence="4 10" id="KW-0067">ATP-binding</keyword>
<evidence type="ECO:0000256" key="2">
    <source>
        <dbReference type="ARBA" id="ARBA00022692"/>
    </source>
</evidence>
<protein>
    <submittedName>
        <fullName evidence="10">ABC transporter ATP-binding protein</fullName>
    </submittedName>
</protein>
<dbReference type="InterPro" id="IPR003593">
    <property type="entry name" value="AAA+_ATPase"/>
</dbReference>
<feature type="transmembrane region" description="Helical" evidence="7">
    <location>
        <begin position="154"/>
        <end position="175"/>
    </location>
</feature>
<dbReference type="InterPro" id="IPR027417">
    <property type="entry name" value="P-loop_NTPase"/>
</dbReference>
<dbReference type="CDD" id="cd03254">
    <property type="entry name" value="ABCC_Glucan_exporter_like"/>
    <property type="match status" value="1"/>
</dbReference>
<gene>
    <name evidence="10" type="ORF">GCM10008960_00030</name>
</gene>
<dbReference type="InterPro" id="IPR003439">
    <property type="entry name" value="ABC_transporter-like_ATP-bd"/>
</dbReference>
<accession>A0ABQ2RYY2</accession>
<dbReference type="Pfam" id="PF00664">
    <property type="entry name" value="ABC_membrane"/>
    <property type="match status" value="1"/>
</dbReference>
<dbReference type="Proteomes" id="UP000644548">
    <property type="component" value="Unassembled WGS sequence"/>
</dbReference>
<evidence type="ECO:0000259" key="9">
    <source>
        <dbReference type="PROSITE" id="PS50929"/>
    </source>
</evidence>
<reference evidence="11" key="1">
    <citation type="journal article" date="2019" name="Int. J. Syst. Evol. Microbiol.">
        <title>The Global Catalogue of Microorganisms (GCM) 10K type strain sequencing project: providing services to taxonomists for standard genome sequencing and annotation.</title>
        <authorList>
            <consortium name="The Broad Institute Genomics Platform"/>
            <consortium name="The Broad Institute Genome Sequencing Center for Infectious Disease"/>
            <person name="Wu L."/>
            <person name="Ma J."/>
        </authorList>
    </citation>
    <scope>NUCLEOTIDE SEQUENCE [LARGE SCALE GENOMIC DNA]</scope>
    <source>
        <strain evidence="11">JCM 31405</strain>
    </source>
</reference>
<feature type="transmembrane region" description="Helical" evidence="7">
    <location>
        <begin position="263"/>
        <end position="284"/>
    </location>
</feature>
<feature type="transmembrane region" description="Helical" evidence="7">
    <location>
        <begin position="29"/>
        <end position="53"/>
    </location>
</feature>
<keyword evidence="11" id="KW-1185">Reference proteome</keyword>
<keyword evidence="6 7" id="KW-0472">Membrane</keyword>
<dbReference type="CDD" id="cd18544">
    <property type="entry name" value="ABC_6TM_TmrA_like"/>
    <property type="match status" value="1"/>
</dbReference>
<keyword evidence="3" id="KW-0547">Nucleotide-binding</keyword>
<evidence type="ECO:0000313" key="11">
    <source>
        <dbReference type="Proteomes" id="UP000644548"/>
    </source>
</evidence>
<evidence type="ECO:0000313" key="10">
    <source>
        <dbReference type="EMBL" id="GGR77351.1"/>
    </source>
</evidence>
<dbReference type="Pfam" id="PF00005">
    <property type="entry name" value="ABC_tran"/>
    <property type="match status" value="1"/>
</dbReference>
<proteinExistence type="predicted"/>
<keyword evidence="2 7" id="KW-0812">Transmembrane</keyword>
<dbReference type="EMBL" id="BMQN01000001">
    <property type="protein sequence ID" value="GGR77351.1"/>
    <property type="molecule type" value="Genomic_DNA"/>
</dbReference>
<dbReference type="InterPro" id="IPR039421">
    <property type="entry name" value="Type_1_exporter"/>
</dbReference>
<comment type="subcellular location">
    <subcellularLocation>
        <location evidence="1">Cell membrane</location>
        <topology evidence="1">Multi-pass membrane protein</topology>
    </subcellularLocation>
</comment>
<dbReference type="InterPro" id="IPR011527">
    <property type="entry name" value="ABC1_TM_dom"/>
</dbReference>
<feature type="domain" description="ABC transporter" evidence="8">
    <location>
        <begin position="374"/>
        <end position="611"/>
    </location>
</feature>
<feature type="domain" description="ABC transmembrane type-1" evidence="9">
    <location>
        <begin position="34"/>
        <end position="332"/>
    </location>
</feature>
<feature type="transmembrane region" description="Helical" evidence="7">
    <location>
        <begin position="290"/>
        <end position="310"/>
    </location>
</feature>
<keyword evidence="5 7" id="KW-1133">Transmembrane helix</keyword>
<dbReference type="SMART" id="SM00382">
    <property type="entry name" value="AAA"/>
    <property type="match status" value="1"/>
</dbReference>
<evidence type="ECO:0000259" key="8">
    <source>
        <dbReference type="PROSITE" id="PS50893"/>
    </source>
</evidence>
<evidence type="ECO:0000256" key="7">
    <source>
        <dbReference type="SAM" id="Phobius"/>
    </source>
</evidence>
<dbReference type="PROSITE" id="PS50893">
    <property type="entry name" value="ABC_TRANSPORTER_2"/>
    <property type="match status" value="1"/>
</dbReference>
<dbReference type="RefSeq" id="WP_189071150.1">
    <property type="nucleotide sequence ID" value="NZ_BMQN01000001.1"/>
</dbReference>
<dbReference type="PANTHER" id="PTHR43394:SF1">
    <property type="entry name" value="ATP-BINDING CASSETTE SUB-FAMILY B MEMBER 10, MITOCHONDRIAL"/>
    <property type="match status" value="1"/>
</dbReference>
<dbReference type="InterPro" id="IPR036640">
    <property type="entry name" value="ABC1_TM_sf"/>
</dbReference>
<dbReference type="GO" id="GO:0005524">
    <property type="term" value="F:ATP binding"/>
    <property type="evidence" value="ECO:0007669"/>
    <property type="project" value="UniProtKB-KW"/>
</dbReference>
<dbReference type="SUPFAM" id="SSF90123">
    <property type="entry name" value="ABC transporter transmembrane region"/>
    <property type="match status" value="1"/>
</dbReference>
<dbReference type="PANTHER" id="PTHR43394">
    <property type="entry name" value="ATP-DEPENDENT PERMEASE MDL1, MITOCHONDRIAL"/>
    <property type="match status" value="1"/>
</dbReference>
<comment type="caution">
    <text evidence="10">The sequence shown here is derived from an EMBL/GenBank/DDBJ whole genome shotgun (WGS) entry which is preliminary data.</text>
</comment>
<dbReference type="Gene3D" id="3.40.50.300">
    <property type="entry name" value="P-loop containing nucleotide triphosphate hydrolases"/>
    <property type="match status" value="1"/>
</dbReference>
<name>A0ABQ2RYY2_9DEIO</name>
<dbReference type="SUPFAM" id="SSF52540">
    <property type="entry name" value="P-loop containing nucleoside triphosphate hydrolases"/>
    <property type="match status" value="1"/>
</dbReference>
<evidence type="ECO:0000256" key="5">
    <source>
        <dbReference type="ARBA" id="ARBA00022989"/>
    </source>
</evidence>
<organism evidence="10 11">
    <name type="scientific">Deinococcus sedimenti</name>
    <dbReference type="NCBI Taxonomy" id="1867090"/>
    <lineage>
        <taxon>Bacteria</taxon>
        <taxon>Thermotogati</taxon>
        <taxon>Deinococcota</taxon>
        <taxon>Deinococci</taxon>
        <taxon>Deinococcales</taxon>
        <taxon>Deinococcaceae</taxon>
        <taxon>Deinococcus</taxon>
    </lineage>
</organism>